<evidence type="ECO:0000256" key="7">
    <source>
        <dbReference type="ARBA" id="ARBA00032129"/>
    </source>
</evidence>
<dbReference type="GO" id="GO:0016209">
    <property type="term" value="F:antioxidant activity"/>
    <property type="evidence" value="ECO:0007669"/>
    <property type="project" value="TreeGrafter"/>
</dbReference>
<dbReference type="EnsemblMetazoa" id="BGLB038761-RA">
    <property type="protein sequence ID" value="BGLB038761-PA"/>
    <property type="gene ID" value="BGLB038761"/>
</dbReference>
<accession>A0A9W2ZMH1</accession>
<name>A0A2C9M5G9_BIOGL</name>
<evidence type="ECO:0000313" key="9">
    <source>
        <dbReference type="Proteomes" id="UP000076420"/>
    </source>
</evidence>
<reference evidence="8" key="1">
    <citation type="submission" date="2020-05" db="UniProtKB">
        <authorList>
            <consortium name="EnsemblMetazoa"/>
        </authorList>
    </citation>
    <scope>IDENTIFICATION</scope>
    <source>
        <strain evidence="8">BB02</strain>
    </source>
</reference>
<organism evidence="8 9">
    <name type="scientific">Biomphalaria glabrata</name>
    <name type="common">Bloodfluke planorb</name>
    <name type="synonym">Freshwater snail</name>
    <dbReference type="NCBI Taxonomy" id="6526"/>
    <lineage>
        <taxon>Eukaryota</taxon>
        <taxon>Metazoa</taxon>
        <taxon>Spiralia</taxon>
        <taxon>Lophotrochozoa</taxon>
        <taxon>Mollusca</taxon>
        <taxon>Gastropoda</taxon>
        <taxon>Heterobranchia</taxon>
        <taxon>Euthyneura</taxon>
        <taxon>Panpulmonata</taxon>
        <taxon>Hygrophila</taxon>
        <taxon>Lymnaeoidea</taxon>
        <taxon>Planorbidae</taxon>
        <taxon>Biomphalaria</taxon>
    </lineage>
</organism>
<accession>A0A2C9M5G9</accession>
<dbReference type="PANTHER" id="PTHR28630">
    <property type="match status" value="1"/>
</dbReference>
<dbReference type="VEuPathDB" id="VectorBase:BGLB038761"/>
<sequence>MFILNEISLWLEISFCGSMGAFTKLGLAGAVAVVGVGILCNLPVNPFVKRPEKATLDYLAQTKLRTFGSDLKEIMASQLWQKNGAVIMAVRRPGCLLCREEAQELSSLKPQLDDHGVPLYAVVHEDLGVAEFQPFFKGEIFLDKERRFYGPVERTMLFSGLLRLSVIKKILDTRKKGVDGNMKGEGRILGGVFVIGSGDQGILYEHREQEFGDYANTTEVLNAALKIETSKIDSKL</sequence>
<dbReference type="EnsemblMetazoa" id="BGLB038761-RC">
    <property type="protein sequence ID" value="BGLB038761-PC"/>
    <property type="gene ID" value="BGLB038761"/>
</dbReference>
<keyword evidence="2" id="KW-0963">Cytoplasm</keyword>
<comment type="similarity">
    <text evidence="4">Belongs to the peroxiredoxin-like PRXL2 family. PRXL2A subfamily.</text>
</comment>
<comment type="subcellular location">
    <subcellularLocation>
        <location evidence="1">Cytoplasm</location>
    </subcellularLocation>
</comment>
<evidence type="ECO:0000256" key="1">
    <source>
        <dbReference type="ARBA" id="ARBA00004496"/>
    </source>
</evidence>
<dbReference type="InterPro" id="IPR032801">
    <property type="entry name" value="PXL2A/B/C"/>
</dbReference>
<evidence type="ECO:0000256" key="4">
    <source>
        <dbReference type="ARBA" id="ARBA00023787"/>
    </source>
</evidence>
<dbReference type="STRING" id="6526.A0A2C9M5G9"/>
<evidence type="ECO:0000256" key="2">
    <source>
        <dbReference type="ARBA" id="ARBA00022490"/>
    </source>
</evidence>
<dbReference type="GeneID" id="106051922"/>
<keyword evidence="3" id="KW-0676">Redox-active center</keyword>
<evidence type="ECO:0000313" key="8">
    <source>
        <dbReference type="EnsemblMetazoa" id="BGLB038761-PA"/>
    </source>
</evidence>
<dbReference type="Pfam" id="PF13911">
    <property type="entry name" value="AhpC-TSA_2"/>
    <property type="match status" value="1"/>
</dbReference>
<dbReference type="AlphaFoldDB" id="A0A2C9M5G9"/>
<dbReference type="GO" id="GO:0005737">
    <property type="term" value="C:cytoplasm"/>
    <property type="evidence" value="ECO:0007669"/>
    <property type="project" value="UniProtKB-SubCell"/>
</dbReference>
<dbReference type="CDD" id="cd02970">
    <property type="entry name" value="PRX_like2"/>
    <property type="match status" value="1"/>
</dbReference>
<evidence type="ECO:0000256" key="3">
    <source>
        <dbReference type="ARBA" id="ARBA00023284"/>
    </source>
</evidence>
<proteinExistence type="inferred from homology"/>
<evidence type="ECO:0000256" key="6">
    <source>
        <dbReference type="ARBA" id="ARBA00032058"/>
    </source>
</evidence>
<evidence type="ECO:0000256" key="5">
    <source>
        <dbReference type="ARBA" id="ARBA00023849"/>
    </source>
</evidence>
<protein>
    <recommendedName>
        <fullName evidence="5">Peroxiredoxin-like 2A</fullName>
    </recommendedName>
    <alternativeName>
        <fullName evidence="7">Peroxiredoxin-like 2 activated in M-CSF stimulated monocytes</fullName>
    </alternativeName>
    <alternativeName>
        <fullName evidence="6">Redox-regulatory protein FAM213A</fullName>
    </alternativeName>
</protein>
<dbReference type="EnsemblMetazoa" id="BGLB038761-RB">
    <property type="protein sequence ID" value="BGLB038761-PB"/>
    <property type="gene ID" value="BGLB038761"/>
</dbReference>
<dbReference type="VEuPathDB" id="VectorBase:BGLAX_038352"/>
<dbReference type="Proteomes" id="UP000076420">
    <property type="component" value="Unassembled WGS sequence"/>
</dbReference>
<dbReference type="PANTHER" id="PTHR28630:SF31">
    <property type="entry name" value="PEROXIREDOXIN-LIKE 2A"/>
    <property type="match status" value="1"/>
</dbReference>